<feature type="region of interest" description="Disordered" evidence="2">
    <location>
        <begin position="27"/>
        <end position="52"/>
    </location>
</feature>
<sequence length="454" mass="49564">MSAEQLSKLTLGETMVTTRAGAARAQRVLEQESAASQASQAPSPSSSSIIEASSGRKYDVSTFDERLRKRAAIGLKTDDNAIRIKYCKDLGGEPSRYMFYIYDDISISIGGENDAPQCSCGANADQKACKHIFWMLDRLAEATPTSIKTQNMLLAEDGSTVQEIGPEEIINNSGGLGQVANGLRCILQDSADLEVSEVETEVADMLSAFEPSGALPSELKEPGSPFLNETSLKYRAFKNLLTKYAIEDRGFLIELQHCINAPFQTQVFFQKINDRVTQAFQALDDYVSDGPSPSPTKKLDVANCATELQVLVHAVADYHNQQEDNDSDSAKIAVQAAAALVKILDGVIERDFDAYMNTTWGAIAPEDPSENNLFVCLIGSPPDDGRPFVLDALADLPHDEVLRNHWDALSIIRSRLEQKKTPPEYMAVFNSIVAESKKRAAPDNGGSSSKRPMQ</sequence>
<gene>
    <name evidence="4" type="ORF">BDV96DRAFT_614294</name>
</gene>
<organism evidence="4 5">
    <name type="scientific">Lophiotrema nucula</name>
    <dbReference type="NCBI Taxonomy" id="690887"/>
    <lineage>
        <taxon>Eukaryota</taxon>
        <taxon>Fungi</taxon>
        <taxon>Dikarya</taxon>
        <taxon>Ascomycota</taxon>
        <taxon>Pezizomycotina</taxon>
        <taxon>Dothideomycetes</taxon>
        <taxon>Pleosporomycetidae</taxon>
        <taxon>Pleosporales</taxon>
        <taxon>Lophiotremataceae</taxon>
        <taxon>Lophiotrema</taxon>
    </lineage>
</organism>
<keyword evidence="1" id="KW-0479">Metal-binding</keyword>
<name>A0A6A5YZA5_9PLEO</name>
<dbReference type="AlphaFoldDB" id="A0A6A5YZA5"/>
<dbReference type="Proteomes" id="UP000799770">
    <property type="component" value="Unassembled WGS sequence"/>
</dbReference>
<dbReference type="OrthoDB" id="5387895at2759"/>
<feature type="compositionally biased region" description="Low complexity" evidence="2">
    <location>
        <begin position="32"/>
        <end position="52"/>
    </location>
</feature>
<evidence type="ECO:0000313" key="5">
    <source>
        <dbReference type="Proteomes" id="UP000799770"/>
    </source>
</evidence>
<proteinExistence type="predicted"/>
<accession>A0A6A5YZA5</accession>
<keyword evidence="1" id="KW-0862">Zinc</keyword>
<reference evidence="4" key="1">
    <citation type="journal article" date="2020" name="Stud. Mycol.">
        <title>101 Dothideomycetes genomes: a test case for predicting lifestyles and emergence of pathogens.</title>
        <authorList>
            <person name="Haridas S."/>
            <person name="Albert R."/>
            <person name="Binder M."/>
            <person name="Bloem J."/>
            <person name="Labutti K."/>
            <person name="Salamov A."/>
            <person name="Andreopoulos B."/>
            <person name="Baker S."/>
            <person name="Barry K."/>
            <person name="Bills G."/>
            <person name="Bluhm B."/>
            <person name="Cannon C."/>
            <person name="Castanera R."/>
            <person name="Culley D."/>
            <person name="Daum C."/>
            <person name="Ezra D."/>
            <person name="Gonzalez J."/>
            <person name="Henrissat B."/>
            <person name="Kuo A."/>
            <person name="Liang C."/>
            <person name="Lipzen A."/>
            <person name="Lutzoni F."/>
            <person name="Magnuson J."/>
            <person name="Mondo S."/>
            <person name="Nolan M."/>
            <person name="Ohm R."/>
            <person name="Pangilinan J."/>
            <person name="Park H.-J."/>
            <person name="Ramirez L."/>
            <person name="Alfaro M."/>
            <person name="Sun H."/>
            <person name="Tritt A."/>
            <person name="Yoshinaga Y."/>
            <person name="Zwiers L.-H."/>
            <person name="Turgeon B."/>
            <person name="Goodwin S."/>
            <person name="Spatafora J."/>
            <person name="Crous P."/>
            <person name="Grigoriev I."/>
        </authorList>
    </citation>
    <scope>NUCLEOTIDE SEQUENCE</scope>
    <source>
        <strain evidence="4">CBS 627.86</strain>
    </source>
</reference>
<evidence type="ECO:0000313" key="4">
    <source>
        <dbReference type="EMBL" id="KAF2112450.1"/>
    </source>
</evidence>
<evidence type="ECO:0000259" key="3">
    <source>
        <dbReference type="PROSITE" id="PS50966"/>
    </source>
</evidence>
<keyword evidence="1" id="KW-0863">Zinc-finger</keyword>
<evidence type="ECO:0000256" key="2">
    <source>
        <dbReference type="SAM" id="MobiDB-lite"/>
    </source>
</evidence>
<dbReference type="InterPro" id="IPR007527">
    <property type="entry name" value="Znf_SWIM"/>
</dbReference>
<dbReference type="GO" id="GO:0008270">
    <property type="term" value="F:zinc ion binding"/>
    <property type="evidence" value="ECO:0007669"/>
    <property type="project" value="UniProtKB-KW"/>
</dbReference>
<feature type="domain" description="SWIM-type" evidence="3">
    <location>
        <begin position="103"/>
        <end position="140"/>
    </location>
</feature>
<dbReference type="EMBL" id="ML977331">
    <property type="protein sequence ID" value="KAF2112450.1"/>
    <property type="molecule type" value="Genomic_DNA"/>
</dbReference>
<keyword evidence="5" id="KW-1185">Reference proteome</keyword>
<dbReference type="PROSITE" id="PS50966">
    <property type="entry name" value="ZF_SWIM"/>
    <property type="match status" value="1"/>
</dbReference>
<protein>
    <recommendedName>
        <fullName evidence="3">SWIM-type domain-containing protein</fullName>
    </recommendedName>
</protein>
<evidence type="ECO:0000256" key="1">
    <source>
        <dbReference type="PROSITE-ProRule" id="PRU00325"/>
    </source>
</evidence>